<proteinExistence type="predicted"/>
<organism evidence="2 3">
    <name type="scientific">Exobacillus caeni</name>
    <dbReference type="NCBI Taxonomy" id="2574798"/>
    <lineage>
        <taxon>Bacteria</taxon>
        <taxon>Bacillati</taxon>
        <taxon>Bacillota</taxon>
        <taxon>Bacilli</taxon>
        <taxon>Bacillales</taxon>
        <taxon>Guptibacillaceae</taxon>
        <taxon>Exobacillus</taxon>
    </lineage>
</organism>
<dbReference type="EMBL" id="SWLG01000007">
    <property type="protein sequence ID" value="TLS37197.1"/>
    <property type="molecule type" value="Genomic_DNA"/>
</dbReference>
<dbReference type="PANTHER" id="PTHR37808:SF3">
    <property type="entry name" value="SPORE GERMINATION PROTEIN GERPA-RELATED"/>
    <property type="match status" value="1"/>
</dbReference>
<feature type="region of interest" description="Disordered" evidence="1">
    <location>
        <begin position="51"/>
        <end position="73"/>
    </location>
</feature>
<gene>
    <name evidence="2" type="ORF">FCL54_11765</name>
</gene>
<protein>
    <submittedName>
        <fullName evidence="2">Spore germination protein</fullName>
    </submittedName>
</protein>
<comment type="caution">
    <text evidence="2">The sequence shown here is derived from an EMBL/GenBank/DDBJ whole genome shotgun (WGS) entry which is preliminary data.</text>
</comment>
<keyword evidence="3" id="KW-1185">Reference proteome</keyword>
<sequence length="73" mass="7357">MPSKVSSVEINILFASSVVRFGDAVNVSPKQASKSFGGAGGFNTGDGLNVNNIASGTNSVDPDAGDQNISINN</sequence>
<reference evidence="2 3" key="1">
    <citation type="submission" date="2019-04" db="EMBL/GenBank/DDBJ databases">
        <title>Bacillus caeni sp. nov., a bacterium isolated from mangrove sediment.</title>
        <authorList>
            <person name="Huang H."/>
            <person name="Mo K."/>
            <person name="Hu Y."/>
        </authorList>
    </citation>
    <scope>NUCLEOTIDE SEQUENCE [LARGE SCALE GENOMIC DNA]</scope>
    <source>
        <strain evidence="2 3">HB172195</strain>
    </source>
</reference>
<name>A0A5R9F0W5_9BACL</name>
<dbReference type="InterPro" id="IPR019618">
    <property type="entry name" value="Spore_germination_GerPA"/>
</dbReference>
<evidence type="ECO:0000256" key="1">
    <source>
        <dbReference type="SAM" id="MobiDB-lite"/>
    </source>
</evidence>
<dbReference type="Pfam" id="PF10676">
    <property type="entry name" value="gerPA"/>
    <property type="match status" value="1"/>
</dbReference>
<dbReference type="AlphaFoldDB" id="A0A5R9F0W5"/>
<feature type="compositionally biased region" description="Polar residues" evidence="1">
    <location>
        <begin position="51"/>
        <end position="60"/>
    </location>
</feature>
<accession>A0A5R9F0W5</accession>
<dbReference type="RefSeq" id="WP_138126642.1">
    <property type="nucleotide sequence ID" value="NZ_SWLG01000007.1"/>
</dbReference>
<dbReference type="Proteomes" id="UP000308230">
    <property type="component" value="Unassembled WGS sequence"/>
</dbReference>
<evidence type="ECO:0000313" key="3">
    <source>
        <dbReference type="Proteomes" id="UP000308230"/>
    </source>
</evidence>
<dbReference type="OrthoDB" id="2382149at2"/>
<dbReference type="PANTHER" id="PTHR37808">
    <property type="entry name" value="SPORE GERMINATION PROTEIN-LIKE PROTEIN YDZR-RELATED"/>
    <property type="match status" value="1"/>
</dbReference>
<evidence type="ECO:0000313" key="2">
    <source>
        <dbReference type="EMBL" id="TLS37197.1"/>
    </source>
</evidence>